<dbReference type="Proteomes" id="UP000316778">
    <property type="component" value="Unassembled WGS sequence"/>
</dbReference>
<evidence type="ECO:0000313" key="2">
    <source>
        <dbReference type="Proteomes" id="UP000316778"/>
    </source>
</evidence>
<dbReference type="InterPro" id="IPR032274">
    <property type="entry name" value="DUF4835"/>
</dbReference>
<dbReference type="AlphaFoldDB" id="A0A562TBI1"/>
<keyword evidence="2" id="KW-1185">Reference proteome</keyword>
<organism evidence="1 2">
    <name type="scientific">Chitinophaga japonensis</name>
    <name type="common">Flexibacter japonensis</name>
    <dbReference type="NCBI Taxonomy" id="104662"/>
    <lineage>
        <taxon>Bacteria</taxon>
        <taxon>Pseudomonadati</taxon>
        <taxon>Bacteroidota</taxon>
        <taxon>Chitinophagia</taxon>
        <taxon>Chitinophagales</taxon>
        <taxon>Chitinophagaceae</taxon>
        <taxon>Chitinophaga</taxon>
    </lineage>
</organism>
<gene>
    <name evidence="1" type="ORF">LX66_0123</name>
</gene>
<proteinExistence type="predicted"/>
<evidence type="ECO:0000313" key="1">
    <source>
        <dbReference type="EMBL" id="TWI90763.1"/>
    </source>
</evidence>
<dbReference type="EMBL" id="VLLG01000002">
    <property type="protein sequence ID" value="TWI90763.1"/>
    <property type="molecule type" value="Genomic_DNA"/>
</dbReference>
<dbReference type="Pfam" id="PF16119">
    <property type="entry name" value="DUF4835"/>
    <property type="match status" value="1"/>
</dbReference>
<protein>
    <submittedName>
        <fullName evidence="1">Uncharacterized protein DUF4835</fullName>
    </submittedName>
</protein>
<comment type="caution">
    <text evidence="1">The sequence shown here is derived from an EMBL/GenBank/DDBJ whole genome shotgun (WGS) entry which is preliminary data.</text>
</comment>
<name>A0A562TBI1_CHIJA</name>
<accession>A0A562TBI1</accession>
<reference evidence="1 2" key="1">
    <citation type="journal article" date="2013" name="Stand. Genomic Sci.">
        <title>Genomic Encyclopedia of Type Strains, Phase I: The one thousand microbial genomes (KMG-I) project.</title>
        <authorList>
            <person name="Kyrpides N.C."/>
            <person name="Woyke T."/>
            <person name="Eisen J.A."/>
            <person name="Garrity G."/>
            <person name="Lilburn T.G."/>
            <person name="Beck B.J."/>
            <person name="Whitman W.B."/>
            <person name="Hugenholtz P."/>
            <person name="Klenk H.P."/>
        </authorList>
    </citation>
    <scope>NUCLEOTIDE SEQUENCE [LARGE SCALE GENOMIC DNA]</scope>
    <source>
        <strain evidence="1 2">DSM 13484</strain>
    </source>
</reference>
<sequence>MDKKQKAESRKQKAQNATHSNVAPILSVSNSNNNGYPILPVSGFRRYIHLKTTLALCFMLWAFGLKAQEIRANVTVVANQVTGVDKKIFTTLQNAIREFLNNRRWTSDAYTPAERIECNFLLNIQQEIGTNAYKAALTIQATRPVYNSGYVTSLLNTQDNNVAFRYVEFQPLEFSDNRVVANDPLVSNLTATLAYYVYIILGLDYDSFSPRGGDAFFKRALNIVNNAPDGKDIAGWKAFEGNRNRYWLQDNLLNAKFSRFHDVMYQYHRQGLDEMYDNINKGRSVIMNCLNMLYAIHQDVPNSMLLQVFFTAKSDELLKIFAKAPPQEKSRAAQMLAQMDVTNANKYQQMK</sequence>